<accession>A0ABW0BHN4</accession>
<dbReference type="Proteomes" id="UP001596087">
    <property type="component" value="Unassembled WGS sequence"/>
</dbReference>
<organism evidence="3 4">
    <name type="scientific">Nocardioides taihuensis</name>
    <dbReference type="NCBI Taxonomy" id="1835606"/>
    <lineage>
        <taxon>Bacteria</taxon>
        <taxon>Bacillati</taxon>
        <taxon>Actinomycetota</taxon>
        <taxon>Actinomycetes</taxon>
        <taxon>Propionibacteriales</taxon>
        <taxon>Nocardioidaceae</taxon>
        <taxon>Nocardioides</taxon>
    </lineage>
</organism>
<comment type="similarity">
    <text evidence="1">Belongs to the TolB family.</text>
</comment>
<keyword evidence="2" id="KW-0732">Signal</keyword>
<evidence type="ECO:0000313" key="4">
    <source>
        <dbReference type="Proteomes" id="UP001596087"/>
    </source>
</evidence>
<feature type="signal peptide" evidence="2">
    <location>
        <begin position="1"/>
        <end position="23"/>
    </location>
</feature>
<dbReference type="RefSeq" id="WP_378588856.1">
    <property type="nucleotide sequence ID" value="NZ_JBHSKD010000007.1"/>
</dbReference>
<evidence type="ECO:0000256" key="2">
    <source>
        <dbReference type="SAM" id="SignalP"/>
    </source>
</evidence>
<reference evidence="4" key="1">
    <citation type="journal article" date="2019" name="Int. J. Syst. Evol. Microbiol.">
        <title>The Global Catalogue of Microorganisms (GCM) 10K type strain sequencing project: providing services to taxonomists for standard genome sequencing and annotation.</title>
        <authorList>
            <consortium name="The Broad Institute Genomics Platform"/>
            <consortium name="The Broad Institute Genome Sequencing Center for Infectious Disease"/>
            <person name="Wu L."/>
            <person name="Ma J."/>
        </authorList>
    </citation>
    <scope>NUCLEOTIDE SEQUENCE [LARGE SCALE GENOMIC DNA]</scope>
    <source>
        <strain evidence="4">DFY41</strain>
    </source>
</reference>
<evidence type="ECO:0000313" key="3">
    <source>
        <dbReference type="EMBL" id="MFC5176492.1"/>
    </source>
</evidence>
<dbReference type="Gene3D" id="2.120.10.30">
    <property type="entry name" value="TolB, C-terminal domain"/>
    <property type="match status" value="2"/>
</dbReference>
<dbReference type="EMBL" id="JBHSKD010000007">
    <property type="protein sequence ID" value="MFC5176492.1"/>
    <property type="molecule type" value="Genomic_DNA"/>
</dbReference>
<comment type="caution">
    <text evidence="3">The sequence shown here is derived from an EMBL/GenBank/DDBJ whole genome shotgun (WGS) entry which is preliminary data.</text>
</comment>
<gene>
    <name evidence="3" type="ORF">ACFPGP_07400</name>
</gene>
<keyword evidence="4" id="KW-1185">Reference proteome</keyword>
<protein>
    <submittedName>
        <fullName evidence="3">TolB family protein</fullName>
    </submittedName>
</protein>
<feature type="chain" id="PRO_5045535172" evidence="2">
    <location>
        <begin position="24"/>
        <end position="433"/>
    </location>
</feature>
<dbReference type="SUPFAM" id="SSF82171">
    <property type="entry name" value="DPP6 N-terminal domain-like"/>
    <property type="match status" value="1"/>
</dbReference>
<proteinExistence type="inferred from homology"/>
<sequence length="433" mass="45670">MATHRTRAAALVAATLTSLTALAAISSAVPAVAGVIGAGPVEQVALVDGTGAQLVHESHVNGSANVVSYDGRYTAFSTDAPLVPADTNGVDDVYVRDREAGTTTLVSVRRDGGLGNDYSYEPTISDDGRYVAFTTWATNLATDRNGSHLDVLVKDLATGKLSRVSLTSGDRQLKPNSFFPVISGDGRSVAFQTFARLGSKDGDRTEDVYVRDLDTGTTRQASLQPDGRDIREGVIVGDISDDGRRVAVGNDRRIWVRDLVAGTTTRVWQEPVSPPCQPDPMGSAGRPAISGNGSFVAFSSCATDLPGEDGTTPDIYVLRLRDGVITRAHPKGDHESFIPSLSRTGRFVGFGSDATNLVEGDDEGQPDAFVVDRRTGEVVRASQAPDGSGGNSWNATTAAAISGDGHSLAFSSYSSNLVVGDEHDLEEAFVWHR</sequence>
<dbReference type="InterPro" id="IPR011659">
    <property type="entry name" value="WD40"/>
</dbReference>
<dbReference type="InterPro" id="IPR011042">
    <property type="entry name" value="6-blade_b-propeller_TolB-like"/>
</dbReference>
<dbReference type="PANTHER" id="PTHR36842">
    <property type="entry name" value="PROTEIN TOLB HOMOLOG"/>
    <property type="match status" value="1"/>
</dbReference>
<evidence type="ECO:0000256" key="1">
    <source>
        <dbReference type="ARBA" id="ARBA00009820"/>
    </source>
</evidence>
<dbReference type="Pfam" id="PF07676">
    <property type="entry name" value="PD40"/>
    <property type="match status" value="1"/>
</dbReference>
<name>A0ABW0BHN4_9ACTN</name>